<comment type="caution">
    <text evidence="1">The sequence shown here is derived from an EMBL/GenBank/DDBJ whole genome shotgun (WGS) entry which is preliminary data.</text>
</comment>
<name>A0A9P6MAE2_9FUNG</name>
<proteinExistence type="predicted"/>
<dbReference type="EMBL" id="JAAAHW010003328">
    <property type="protein sequence ID" value="KAF9985051.1"/>
    <property type="molecule type" value="Genomic_DNA"/>
</dbReference>
<protein>
    <submittedName>
        <fullName evidence="1">Uncharacterized protein</fullName>
    </submittedName>
</protein>
<dbReference type="AlphaFoldDB" id="A0A9P6MAE2"/>
<organism evidence="1 2">
    <name type="scientific">Modicella reniformis</name>
    <dbReference type="NCBI Taxonomy" id="1440133"/>
    <lineage>
        <taxon>Eukaryota</taxon>
        <taxon>Fungi</taxon>
        <taxon>Fungi incertae sedis</taxon>
        <taxon>Mucoromycota</taxon>
        <taxon>Mortierellomycotina</taxon>
        <taxon>Mortierellomycetes</taxon>
        <taxon>Mortierellales</taxon>
        <taxon>Mortierellaceae</taxon>
        <taxon>Modicella</taxon>
    </lineage>
</organism>
<dbReference type="Gene3D" id="1.25.40.480">
    <property type="match status" value="1"/>
</dbReference>
<reference evidence="1" key="1">
    <citation type="journal article" date="2020" name="Fungal Divers.">
        <title>Resolving the Mortierellaceae phylogeny through synthesis of multi-gene phylogenetics and phylogenomics.</title>
        <authorList>
            <person name="Vandepol N."/>
            <person name="Liber J."/>
            <person name="Desiro A."/>
            <person name="Na H."/>
            <person name="Kennedy M."/>
            <person name="Barry K."/>
            <person name="Grigoriev I.V."/>
            <person name="Miller A.N."/>
            <person name="O'Donnell K."/>
            <person name="Stajich J.E."/>
            <person name="Bonito G."/>
        </authorList>
    </citation>
    <scope>NUCLEOTIDE SEQUENCE</scope>
    <source>
        <strain evidence="1">MES-2147</strain>
    </source>
</reference>
<accession>A0A9P6MAE2</accession>
<evidence type="ECO:0000313" key="1">
    <source>
        <dbReference type="EMBL" id="KAF9985051.1"/>
    </source>
</evidence>
<gene>
    <name evidence="1" type="ORF">BGZ65_011860</name>
</gene>
<dbReference type="Proteomes" id="UP000749646">
    <property type="component" value="Unassembled WGS sequence"/>
</dbReference>
<sequence length="587" mass="65586">MSVYKWGDHHRENRETIRSWKQLLQGLDEQTVALTKTRSKSATPNNWNESMIRTDLTTLEDETTRLKRMRDCPQVLMFPPRPVLADLIPRDKQDDPFEKEPAAKPISAQAIKLLKYKRRRTNYHSTRLDDGTAARTNEDGPSFDSTLSISRLKTASRVNDGKEMMELESAIASLRSKLEMLQPEGMRPSDIAAAAATTTTSAKVSEQNSDNIAGLGKEESTDNNDVVLSQTTTSQRSILLWDEIRVVIGATGSSDVQLQSMANNVITMLGIDHLEDNVLHRLFINEIFVQIQDDGVGPTTEGSVQDEGVAAVELTKTPQLSYQFSVRLYSILLSKKALHLKSIPSRLFLDAVLNAGKAHGRAVVDSVLIPIIQDHINFSRLSSELIQKTLKEQTSTTLVYFLSCVFDPVVDQSSSNHNEQSIVNQLPIVFLSEVHIATVQTILGCNNVPCPLPIRLWGRFNAILDLLWDRVATLIASASIPSTPPGTLKESFETGNGSVWILKLYCPSSVWESLVKGNILKNQDPFRFSHPKLIQLVMTWTIRQGPMCPDVENLQRLREFCATKLDVKLGKGIISKLDMFIRKKNGQ</sequence>
<dbReference type="OrthoDB" id="2449818at2759"/>
<keyword evidence="2" id="KW-1185">Reference proteome</keyword>
<evidence type="ECO:0000313" key="2">
    <source>
        <dbReference type="Proteomes" id="UP000749646"/>
    </source>
</evidence>